<dbReference type="Pfam" id="PF00117">
    <property type="entry name" value="GATase"/>
    <property type="match status" value="1"/>
</dbReference>
<dbReference type="PANTHER" id="PTHR42695">
    <property type="entry name" value="GLUTAMINE AMIDOTRANSFERASE YLR126C-RELATED"/>
    <property type="match status" value="1"/>
</dbReference>
<dbReference type="SUPFAM" id="SSF52317">
    <property type="entry name" value="Class I glutamine amidotransferase-like"/>
    <property type="match status" value="1"/>
</dbReference>
<comment type="caution">
    <text evidence="2">The sequence shown here is derived from an EMBL/GenBank/DDBJ whole genome shotgun (WGS) entry which is preliminary data.</text>
</comment>
<dbReference type="RefSeq" id="WP_083204169.1">
    <property type="nucleotide sequence ID" value="NZ_FMBM01000001.1"/>
</dbReference>
<evidence type="ECO:0000259" key="1">
    <source>
        <dbReference type="Pfam" id="PF00117"/>
    </source>
</evidence>
<dbReference type="InterPro" id="IPR017926">
    <property type="entry name" value="GATASE"/>
</dbReference>
<dbReference type="EMBL" id="LJSX01000010">
    <property type="protein sequence ID" value="KPQ11083.1"/>
    <property type="molecule type" value="Genomic_DNA"/>
</dbReference>
<sequence>MIAPDPDKFPVLIVLHQETSTPGRVGRLLMERGYPLDIRRPRYGDPLPDTLAGHAGAVIFGGPMSANDEEDFIRRETDWIAVPLKERKPYLGLCLGAQIMARHLGARVYAHEEGRAEIGYYPLTPTHAGLSVEKRLGTPWPDHVYHWHREGFDCPPGAVTLATGDDFPVQAVRYGPAAYAFQFHPEVTYAMTCRWTTRAHERMKLPGAKPRKEHLEGRLIHDPAVNVWINNFLDYWLAGGCDDEAGRHGAPALIDRAAAQSL</sequence>
<dbReference type="CDD" id="cd01741">
    <property type="entry name" value="GATase1_1"/>
    <property type="match status" value="1"/>
</dbReference>
<accession>A0A0P7Y3N4</accession>
<dbReference type="OrthoDB" id="9813383at2"/>
<gene>
    <name evidence="2" type="primary">guaA-2</name>
    <name evidence="3" type="ORF">GA0071312_0070</name>
    <name evidence="2" type="ORF">HLUCCO17_08060</name>
</gene>
<dbReference type="PATRIC" id="fig|1653334.4.peg.2690"/>
<dbReference type="AlphaFoldDB" id="A0A0P7Y3N4"/>
<protein>
    <submittedName>
        <fullName evidence="2">GMP synthase (Glutamine-hydrolysing)</fullName>
        <ecNumber evidence="2">6.3.5.2</ecNumber>
    </submittedName>
</protein>
<dbReference type="InterPro" id="IPR029062">
    <property type="entry name" value="Class_I_gatase-like"/>
</dbReference>
<proteinExistence type="predicted"/>
<evidence type="ECO:0000313" key="2">
    <source>
        <dbReference type="EMBL" id="KPQ11083.1"/>
    </source>
</evidence>
<dbReference type="InterPro" id="IPR044992">
    <property type="entry name" value="ChyE-like"/>
</dbReference>
<dbReference type="Gene3D" id="3.40.50.880">
    <property type="match status" value="1"/>
</dbReference>
<evidence type="ECO:0000313" key="5">
    <source>
        <dbReference type="Proteomes" id="UP000182800"/>
    </source>
</evidence>
<evidence type="ECO:0000313" key="3">
    <source>
        <dbReference type="EMBL" id="SCC78078.1"/>
    </source>
</evidence>
<name>A0A0P7Y3N4_9HYPH</name>
<dbReference type="STRING" id="1653334.GA0071312_0070"/>
<dbReference type="Proteomes" id="UP000050497">
    <property type="component" value="Unassembled WGS sequence"/>
</dbReference>
<dbReference type="PROSITE" id="PS51273">
    <property type="entry name" value="GATASE_TYPE_1"/>
    <property type="match status" value="1"/>
</dbReference>
<evidence type="ECO:0000313" key="4">
    <source>
        <dbReference type="Proteomes" id="UP000050497"/>
    </source>
</evidence>
<keyword evidence="2" id="KW-0436">Ligase</keyword>
<reference evidence="2 4" key="1">
    <citation type="submission" date="2015-09" db="EMBL/GenBank/DDBJ databases">
        <title>Identification and resolution of microdiversity through metagenomic sequencing of parallel consortia.</title>
        <authorList>
            <person name="Nelson W.C."/>
            <person name="Romine M.F."/>
            <person name="Lindemann S.R."/>
        </authorList>
    </citation>
    <scope>NUCLEOTIDE SEQUENCE [LARGE SCALE GENOMIC DNA]</scope>
    <source>
        <strain evidence="2">HL-109</strain>
    </source>
</reference>
<dbReference type="Proteomes" id="UP000182800">
    <property type="component" value="Unassembled WGS sequence"/>
</dbReference>
<feature type="domain" description="Glutamine amidotransferase" evidence="1">
    <location>
        <begin position="27"/>
        <end position="188"/>
    </location>
</feature>
<dbReference type="NCBIfam" id="NF005072">
    <property type="entry name" value="PRK06490.1"/>
    <property type="match status" value="1"/>
</dbReference>
<dbReference type="PANTHER" id="PTHR42695:SF5">
    <property type="entry name" value="GLUTAMINE AMIDOTRANSFERASE YLR126C-RELATED"/>
    <property type="match status" value="1"/>
</dbReference>
<reference evidence="3 5" key="2">
    <citation type="submission" date="2016-08" db="EMBL/GenBank/DDBJ databases">
        <authorList>
            <person name="Varghese N."/>
            <person name="Submissions Spin"/>
        </authorList>
    </citation>
    <scope>NUCLEOTIDE SEQUENCE [LARGE SCALE GENOMIC DNA]</scope>
    <source>
        <strain evidence="3 5">HL-109</strain>
    </source>
</reference>
<dbReference type="EMBL" id="FMBM01000001">
    <property type="protein sequence ID" value="SCC78078.1"/>
    <property type="molecule type" value="Genomic_DNA"/>
</dbReference>
<dbReference type="EC" id="6.3.5.2" evidence="2"/>
<dbReference type="GO" id="GO:0005829">
    <property type="term" value="C:cytosol"/>
    <property type="evidence" value="ECO:0007669"/>
    <property type="project" value="TreeGrafter"/>
</dbReference>
<organism evidence="2 4">
    <name type="scientific">Saliniramus fredricksonii</name>
    <dbReference type="NCBI Taxonomy" id="1653334"/>
    <lineage>
        <taxon>Bacteria</taxon>
        <taxon>Pseudomonadati</taxon>
        <taxon>Pseudomonadota</taxon>
        <taxon>Alphaproteobacteria</taxon>
        <taxon>Hyphomicrobiales</taxon>
        <taxon>Salinarimonadaceae</taxon>
        <taxon>Saliniramus</taxon>
    </lineage>
</organism>
<keyword evidence="5" id="KW-1185">Reference proteome</keyword>
<dbReference type="GO" id="GO:0003922">
    <property type="term" value="F:GMP synthase (glutamine-hydrolyzing) activity"/>
    <property type="evidence" value="ECO:0007669"/>
    <property type="project" value="UniProtKB-EC"/>
</dbReference>